<dbReference type="EC" id="7.2.2.10" evidence="2"/>
<feature type="domain" description="Cation-transporting P-type ATPase N-terminal" evidence="16">
    <location>
        <begin position="36"/>
        <end position="113"/>
    </location>
</feature>
<evidence type="ECO:0000256" key="10">
    <source>
        <dbReference type="ARBA" id="ARBA00022842"/>
    </source>
</evidence>
<keyword evidence="5 15" id="KW-0812">Transmembrane</keyword>
<feature type="transmembrane region" description="Helical" evidence="15">
    <location>
        <begin position="908"/>
        <end position="930"/>
    </location>
</feature>
<feature type="transmembrane region" description="Helical" evidence="15">
    <location>
        <begin position="758"/>
        <end position="779"/>
    </location>
</feature>
<evidence type="ECO:0000313" key="17">
    <source>
        <dbReference type="EMBL" id="EFN50910.1"/>
    </source>
</evidence>
<evidence type="ECO:0000256" key="9">
    <source>
        <dbReference type="ARBA" id="ARBA00022840"/>
    </source>
</evidence>
<dbReference type="PRINTS" id="PR00119">
    <property type="entry name" value="CATATPASE"/>
</dbReference>
<name>E1ZTD2_CHLVA</name>
<evidence type="ECO:0000256" key="8">
    <source>
        <dbReference type="ARBA" id="ARBA00022837"/>
    </source>
</evidence>
<evidence type="ECO:0000256" key="14">
    <source>
        <dbReference type="ARBA" id="ARBA00023136"/>
    </source>
</evidence>
<organism evidence="18">
    <name type="scientific">Chlorella variabilis</name>
    <name type="common">Green alga</name>
    <dbReference type="NCBI Taxonomy" id="554065"/>
    <lineage>
        <taxon>Eukaryota</taxon>
        <taxon>Viridiplantae</taxon>
        <taxon>Chlorophyta</taxon>
        <taxon>core chlorophytes</taxon>
        <taxon>Trebouxiophyceae</taxon>
        <taxon>Chlorellales</taxon>
        <taxon>Chlorellaceae</taxon>
        <taxon>Chlorella clade</taxon>
        <taxon>Chlorella</taxon>
    </lineage>
</organism>
<dbReference type="PROSITE" id="PS00154">
    <property type="entry name" value="ATPASE_E1_E2"/>
    <property type="match status" value="1"/>
</dbReference>
<dbReference type="Pfam" id="PF00690">
    <property type="entry name" value="Cation_ATPase_N"/>
    <property type="match status" value="1"/>
</dbReference>
<dbReference type="Gene3D" id="2.70.150.10">
    <property type="entry name" value="Calcium-transporting ATPase, cytoplasmic transduction domain A"/>
    <property type="match status" value="1"/>
</dbReference>
<dbReference type="InParanoid" id="E1ZTD2"/>
<dbReference type="InterPro" id="IPR023299">
    <property type="entry name" value="ATPase_P-typ_cyto_dom_N"/>
</dbReference>
<evidence type="ECO:0000256" key="13">
    <source>
        <dbReference type="ARBA" id="ARBA00023065"/>
    </source>
</evidence>
<gene>
    <name evidence="17" type="ORF">CHLNCDRAFT_59377</name>
</gene>
<dbReference type="OMA" id="YRMYVKG"/>
<proteinExistence type="predicted"/>
<keyword evidence="14 15" id="KW-0472">Membrane</keyword>
<feature type="transmembrane region" description="Helical" evidence="15">
    <location>
        <begin position="686"/>
        <end position="706"/>
    </location>
</feature>
<dbReference type="OrthoDB" id="3352408at2759"/>
<evidence type="ECO:0000313" key="18">
    <source>
        <dbReference type="Proteomes" id="UP000008141"/>
    </source>
</evidence>
<dbReference type="InterPro" id="IPR023214">
    <property type="entry name" value="HAD_sf"/>
</dbReference>
<dbReference type="GeneID" id="17350349"/>
<dbReference type="FunCoup" id="E1ZTD2">
    <property type="interactions" value="1684"/>
</dbReference>
<dbReference type="InterPro" id="IPR004014">
    <property type="entry name" value="ATPase_P-typ_cation-transptr_N"/>
</dbReference>
<dbReference type="Pfam" id="PF00702">
    <property type="entry name" value="Hydrolase"/>
    <property type="match status" value="1"/>
</dbReference>
<dbReference type="PANTHER" id="PTHR24093">
    <property type="entry name" value="CATION TRANSPORTING ATPASE"/>
    <property type="match status" value="1"/>
</dbReference>
<keyword evidence="13" id="KW-0406">Ion transport</keyword>
<keyword evidence="11" id="KW-1278">Translocase</keyword>
<dbReference type="FunFam" id="3.40.50.1000:FF:000018">
    <property type="entry name" value="Calcium-transporting ATPase"/>
    <property type="match status" value="1"/>
</dbReference>
<dbReference type="SMART" id="SM00831">
    <property type="entry name" value="Cation_ATPase_N"/>
    <property type="match status" value="1"/>
</dbReference>
<dbReference type="Gene3D" id="3.40.50.1000">
    <property type="entry name" value="HAD superfamily/HAD-like"/>
    <property type="match status" value="2"/>
</dbReference>
<dbReference type="InterPro" id="IPR059000">
    <property type="entry name" value="ATPase_P-type_domA"/>
</dbReference>
<dbReference type="Gene3D" id="3.40.1110.10">
    <property type="entry name" value="Calcium-transporting ATPase, cytoplasmic domain N"/>
    <property type="match status" value="2"/>
</dbReference>
<dbReference type="GO" id="GO:0005524">
    <property type="term" value="F:ATP binding"/>
    <property type="evidence" value="ECO:0007669"/>
    <property type="project" value="UniProtKB-KW"/>
</dbReference>
<dbReference type="InterPro" id="IPR018303">
    <property type="entry name" value="ATPase_P-typ_P_site"/>
</dbReference>
<dbReference type="SFLD" id="SFLDF00027">
    <property type="entry name" value="p-type_atpase"/>
    <property type="match status" value="1"/>
</dbReference>
<evidence type="ECO:0000256" key="6">
    <source>
        <dbReference type="ARBA" id="ARBA00022723"/>
    </source>
</evidence>
<dbReference type="Pfam" id="PF00689">
    <property type="entry name" value="Cation_ATPase_C"/>
    <property type="match status" value="1"/>
</dbReference>
<evidence type="ECO:0000259" key="16">
    <source>
        <dbReference type="SMART" id="SM00831"/>
    </source>
</evidence>
<dbReference type="GO" id="GO:0012505">
    <property type="term" value="C:endomembrane system"/>
    <property type="evidence" value="ECO:0007669"/>
    <property type="project" value="UniProtKB-SubCell"/>
</dbReference>
<dbReference type="Pfam" id="PF00122">
    <property type="entry name" value="E1-E2_ATPase"/>
    <property type="match status" value="1"/>
</dbReference>
<evidence type="ECO:0000256" key="12">
    <source>
        <dbReference type="ARBA" id="ARBA00022989"/>
    </source>
</evidence>
<dbReference type="InterPro" id="IPR008250">
    <property type="entry name" value="ATPase_P-typ_transduc_dom_A_sf"/>
</dbReference>
<keyword evidence="3" id="KW-0813">Transport</keyword>
<dbReference type="eggNOG" id="KOG0204">
    <property type="taxonomic scope" value="Eukaryota"/>
</dbReference>
<evidence type="ECO:0000256" key="15">
    <source>
        <dbReference type="SAM" id="Phobius"/>
    </source>
</evidence>
<dbReference type="InterPro" id="IPR036412">
    <property type="entry name" value="HAD-like_sf"/>
</dbReference>
<evidence type="ECO:0000256" key="2">
    <source>
        <dbReference type="ARBA" id="ARBA00012790"/>
    </source>
</evidence>
<dbReference type="Proteomes" id="UP000008141">
    <property type="component" value="Unassembled WGS sequence"/>
</dbReference>
<dbReference type="GO" id="GO:0005388">
    <property type="term" value="F:P-type calcium transporter activity"/>
    <property type="evidence" value="ECO:0007669"/>
    <property type="project" value="UniProtKB-EC"/>
</dbReference>
<dbReference type="SFLD" id="SFLDG00002">
    <property type="entry name" value="C1.7:_P-type_atpase_like"/>
    <property type="match status" value="1"/>
</dbReference>
<dbReference type="InterPro" id="IPR023298">
    <property type="entry name" value="ATPase_P-typ_TM_dom_sf"/>
</dbReference>
<dbReference type="NCBIfam" id="TIGR01494">
    <property type="entry name" value="ATPase_P-type"/>
    <property type="match status" value="2"/>
</dbReference>
<dbReference type="PRINTS" id="PR00120">
    <property type="entry name" value="HATPASE"/>
</dbReference>
<keyword evidence="10" id="KW-0460">Magnesium</keyword>
<feature type="transmembrane region" description="Helical" evidence="15">
    <location>
        <begin position="97"/>
        <end position="116"/>
    </location>
</feature>
<dbReference type="Gene3D" id="1.20.1110.10">
    <property type="entry name" value="Calcium-transporting ATPase, transmembrane domain"/>
    <property type="match status" value="2"/>
</dbReference>
<dbReference type="InterPro" id="IPR001757">
    <property type="entry name" value="P_typ_ATPase"/>
</dbReference>
<feature type="transmembrane region" description="Helical" evidence="15">
    <location>
        <begin position="281"/>
        <end position="301"/>
    </location>
</feature>
<comment type="subcellular location">
    <subcellularLocation>
        <location evidence="1">Endomembrane system</location>
        <topology evidence="1">Multi-pass membrane protein</topology>
    </subcellularLocation>
</comment>
<dbReference type="SUPFAM" id="SSF81653">
    <property type="entry name" value="Calcium ATPase, transduction domain A"/>
    <property type="match status" value="1"/>
</dbReference>
<keyword evidence="7" id="KW-0547">Nucleotide-binding</keyword>
<dbReference type="GO" id="GO:0046872">
    <property type="term" value="F:metal ion binding"/>
    <property type="evidence" value="ECO:0007669"/>
    <property type="project" value="UniProtKB-KW"/>
</dbReference>
<dbReference type="FunFam" id="3.40.50.1000:FF:000001">
    <property type="entry name" value="Phospholipid-transporting ATPase IC"/>
    <property type="match status" value="1"/>
</dbReference>
<keyword evidence="8" id="KW-0106">Calcium</keyword>
<dbReference type="PANTHER" id="PTHR24093:SF369">
    <property type="entry name" value="CALCIUM-TRANSPORTING ATPASE"/>
    <property type="match status" value="1"/>
</dbReference>
<dbReference type="CDD" id="cd02081">
    <property type="entry name" value="P-type_ATPase_Ca_PMCA-like"/>
    <property type="match status" value="1"/>
</dbReference>
<dbReference type="SUPFAM" id="SSF56784">
    <property type="entry name" value="HAD-like"/>
    <property type="match status" value="1"/>
</dbReference>
<feature type="transmembrane region" description="Helical" evidence="15">
    <location>
        <begin position="128"/>
        <end position="146"/>
    </location>
</feature>
<evidence type="ECO:0000256" key="5">
    <source>
        <dbReference type="ARBA" id="ARBA00022692"/>
    </source>
</evidence>
<feature type="transmembrane region" description="Helical" evidence="15">
    <location>
        <begin position="960"/>
        <end position="982"/>
    </location>
</feature>
<reference evidence="17 18" key="1">
    <citation type="journal article" date="2010" name="Plant Cell">
        <title>The Chlorella variabilis NC64A genome reveals adaptation to photosymbiosis, coevolution with viruses, and cryptic sex.</title>
        <authorList>
            <person name="Blanc G."/>
            <person name="Duncan G."/>
            <person name="Agarkova I."/>
            <person name="Borodovsky M."/>
            <person name="Gurnon J."/>
            <person name="Kuo A."/>
            <person name="Lindquist E."/>
            <person name="Lucas S."/>
            <person name="Pangilinan J."/>
            <person name="Polle J."/>
            <person name="Salamov A."/>
            <person name="Terry A."/>
            <person name="Yamada T."/>
            <person name="Dunigan D.D."/>
            <person name="Grigoriev I.V."/>
            <person name="Claverie J.M."/>
            <person name="Van Etten J.L."/>
        </authorList>
    </citation>
    <scope>NUCLEOTIDE SEQUENCE [LARGE SCALE GENOMIC DNA]</scope>
    <source>
        <strain evidence="17 18">NC64A</strain>
    </source>
</reference>
<dbReference type="GO" id="GO:0016887">
    <property type="term" value="F:ATP hydrolysis activity"/>
    <property type="evidence" value="ECO:0007669"/>
    <property type="project" value="InterPro"/>
</dbReference>
<dbReference type="EMBL" id="GL433871">
    <property type="protein sequence ID" value="EFN50910.1"/>
    <property type="molecule type" value="Genomic_DNA"/>
</dbReference>
<dbReference type="STRING" id="554065.E1ZTD2"/>
<dbReference type="InterPro" id="IPR044492">
    <property type="entry name" value="P_typ_ATPase_HD_dom"/>
</dbReference>
<keyword evidence="9" id="KW-0067">ATP-binding</keyword>
<dbReference type="KEGG" id="cvr:CHLNCDRAFT_59377"/>
<keyword evidence="6" id="KW-0479">Metal-binding</keyword>
<evidence type="ECO:0000256" key="3">
    <source>
        <dbReference type="ARBA" id="ARBA00022448"/>
    </source>
</evidence>
<evidence type="ECO:0000256" key="11">
    <source>
        <dbReference type="ARBA" id="ARBA00022967"/>
    </source>
</evidence>
<keyword evidence="4" id="KW-0109">Calcium transport</keyword>
<evidence type="ECO:0000256" key="7">
    <source>
        <dbReference type="ARBA" id="ARBA00022741"/>
    </source>
</evidence>
<evidence type="ECO:0000256" key="1">
    <source>
        <dbReference type="ARBA" id="ARBA00004127"/>
    </source>
</evidence>
<keyword evidence="18" id="KW-1185">Reference proteome</keyword>
<dbReference type="RefSeq" id="XP_005843012.1">
    <property type="nucleotide sequence ID" value="XM_005842950.1"/>
</dbReference>
<protein>
    <recommendedName>
        <fullName evidence="2">P-type Ca(2+) transporter</fullName>
        <ecNumber evidence="2">7.2.2.10</ecNumber>
    </recommendedName>
</protein>
<dbReference type="AlphaFoldDB" id="E1ZTD2"/>
<sequence length="1062" mass="115498">MADLERQAVAGGAAFGVPAATLNEINEHKDNEGWAALGGLPGVAAALHVSLHDGVNPIATDGTDLEARRAAFGANIFKAIPPKSFFRLWFNNLKDPTLILLTAAALVSTVLGVAVPKEREESAWSEGVAIWVAVLVVSLVGAFNDWNKDRQFQKLNALKDIIDVKVLRGGQQLTVANTELVVGDVVLLEAGDKIVADGYTIEVHGLVVDEASLTGESDPVKKGGDRHEPWVRSGTQVTEGSGRMLVIAVGEQSEWGRTMALVVGEAAETPLQEKLGWLATAIGKLGFIVAVVCFVVLLIRWCITEGGFPLDKFSEGPLQFFIFSVTILVVAVPEGLPLAVTISLAYSMKKMMKDNNFVRVMAACETMGGATAICSDKTGTLTENRMTVVAGYFCGKMYKEVPSLKELPGEAGEEIALNAALNSKAFLVEEEEGKVEFVGNRTECALLMMVRAWGLSYSELRELNHTKIVGEREMREELYRIVTEMASTGLRTLCLAYTDYAKEDPSRPADYFEQPHEENLTALCIVGIKDPVRKEVPDAVATCQRAGITVRMVTGDNIHTAKHIARECGILTEDGLAMEGPVFRAMPEDELLQLLPRLQVLARSSPKDKYILVQTLKKCGEVVAVTGDGTNDAPALKESDVGLAMGIAGTEVAKEAADIVIMDDNFSSIVKAVLWGRSVFTNIRKFLQFQLTINLVALIVAFVAAISNGETPLNVLQLLWVNLIMDSLAALALATEAPTPDLLNEKPHGRDEPLISRYMWRFIFSQGVYQIFWLFLIFYGMPAQLSSFYVQSECEWMQRNSSPGFCCVPGSAECSQYYQSGETPMCQLTDSGGCSIEEPTTDSICGSGSDGCDRYTTVDDYYNQLDDDYHDYKEDAQKETNSMVFNTFIWCQMFNMINARKIGNELNVFAGIFSSHVFWAVWVVCVIFQARAGAGKGASRAFIIMFFLGGIFKVERLSGLEWAVSILIGLGSFPLSLLTKLVSRMLPARKVAAHKQLTATERAALAAASKSSSQAPPPRRRCLPCFRGKQAGAADGEVEVVTSGSFRGTAEAGEAKEAQAPL</sequence>
<dbReference type="InterPro" id="IPR006068">
    <property type="entry name" value="ATPase_P-typ_cation-transptr_C"/>
</dbReference>
<dbReference type="GO" id="GO:0005886">
    <property type="term" value="C:plasma membrane"/>
    <property type="evidence" value="ECO:0007669"/>
    <property type="project" value="TreeGrafter"/>
</dbReference>
<evidence type="ECO:0000256" key="4">
    <source>
        <dbReference type="ARBA" id="ARBA00022568"/>
    </source>
</evidence>
<keyword evidence="12 15" id="KW-1133">Transmembrane helix</keyword>
<dbReference type="SFLD" id="SFLDS00003">
    <property type="entry name" value="Haloacid_Dehalogenase"/>
    <property type="match status" value="1"/>
</dbReference>
<accession>E1ZTD2</accession>
<dbReference type="SUPFAM" id="SSF81665">
    <property type="entry name" value="Calcium ATPase, transmembrane domain M"/>
    <property type="match status" value="1"/>
</dbReference>
<feature type="transmembrane region" description="Helical" evidence="15">
    <location>
        <begin position="321"/>
        <end position="346"/>
    </location>
</feature>